<feature type="domain" description="DUF4240" evidence="1">
    <location>
        <begin position="18"/>
        <end position="156"/>
    </location>
</feature>
<comment type="caution">
    <text evidence="2">The sequence shown here is derived from an EMBL/GenBank/DDBJ whole genome shotgun (WGS) entry which is preliminary data.</text>
</comment>
<evidence type="ECO:0000313" key="3">
    <source>
        <dbReference type="Proteomes" id="UP000591272"/>
    </source>
</evidence>
<reference evidence="2 3" key="1">
    <citation type="submission" date="2020-07" db="EMBL/GenBank/DDBJ databases">
        <title>Sequencing the genomes of 1000 actinobacteria strains.</title>
        <authorList>
            <person name="Klenk H.-P."/>
        </authorList>
    </citation>
    <scope>NUCLEOTIDE SEQUENCE [LARGE SCALE GENOMIC DNA]</scope>
    <source>
        <strain evidence="2 3">DSM 43461</strain>
    </source>
</reference>
<keyword evidence="3" id="KW-1185">Reference proteome</keyword>
<gene>
    <name evidence="2" type="ORF">BJ999_006593</name>
</gene>
<proteinExistence type="predicted"/>
<dbReference type="AlphaFoldDB" id="A0A7Y9KEJ4"/>
<dbReference type="RefSeq" id="WP_218935340.1">
    <property type="nucleotide sequence ID" value="NZ_BMRD01000017.1"/>
</dbReference>
<dbReference type="Proteomes" id="UP000591272">
    <property type="component" value="Unassembled WGS sequence"/>
</dbReference>
<evidence type="ECO:0000259" key="1">
    <source>
        <dbReference type="Pfam" id="PF14024"/>
    </source>
</evidence>
<dbReference type="EMBL" id="JACCBT010000001">
    <property type="protein sequence ID" value="NYE16297.1"/>
    <property type="molecule type" value="Genomic_DNA"/>
</dbReference>
<sequence length="206" mass="23151">MRDAVSRPKKNEVRENGMDQDTWWELIEKARAVAGDRADDRDRPDDPLVRILTDRLGELDGPQILDFDVRLTRVTDSAYRRPLWNAAYLIEGGCGDDGFMDFRAGLVLLGREVFTRAVADPDALAAVPTVTRMSRGEGGWIGCEALHYAPRTAYHRVMGETTSFDTAMEDAVRSMRRPEAPLGAGWDVEDDDETRLRLPRLAALFL</sequence>
<organism evidence="2 3">
    <name type="scientific">Actinomadura citrea</name>
    <dbReference type="NCBI Taxonomy" id="46158"/>
    <lineage>
        <taxon>Bacteria</taxon>
        <taxon>Bacillati</taxon>
        <taxon>Actinomycetota</taxon>
        <taxon>Actinomycetes</taxon>
        <taxon>Streptosporangiales</taxon>
        <taxon>Thermomonosporaceae</taxon>
        <taxon>Actinomadura</taxon>
    </lineage>
</organism>
<dbReference type="Pfam" id="PF14024">
    <property type="entry name" value="DUF4240"/>
    <property type="match status" value="1"/>
</dbReference>
<dbReference type="InterPro" id="IPR025334">
    <property type="entry name" value="DUF4240"/>
</dbReference>
<protein>
    <recommendedName>
        <fullName evidence="1">DUF4240 domain-containing protein</fullName>
    </recommendedName>
</protein>
<accession>A0A7Y9KEJ4</accession>
<evidence type="ECO:0000313" key="2">
    <source>
        <dbReference type="EMBL" id="NYE16297.1"/>
    </source>
</evidence>
<name>A0A7Y9KEJ4_9ACTN</name>